<dbReference type="InterPro" id="IPR044861">
    <property type="entry name" value="IPNS-like_FE2OG_OXY"/>
</dbReference>
<dbReference type="OrthoDB" id="288590at2759"/>
<keyword evidence="3" id="KW-0560">Oxidoreductase</keyword>
<dbReference type="Pfam" id="PF14226">
    <property type="entry name" value="DIOX_N"/>
    <property type="match status" value="1"/>
</dbReference>
<evidence type="ECO:0000256" key="1">
    <source>
        <dbReference type="ARBA" id="ARBA00022723"/>
    </source>
</evidence>
<dbReference type="PANTHER" id="PTHR47990">
    <property type="entry name" value="2-OXOGLUTARATE (2OG) AND FE(II)-DEPENDENT OXYGENASE SUPERFAMILY PROTEIN-RELATED"/>
    <property type="match status" value="1"/>
</dbReference>
<dbReference type="InterPro" id="IPR026992">
    <property type="entry name" value="DIOX_N"/>
</dbReference>
<dbReference type="AlphaFoldDB" id="A0A2C9UE40"/>
<keyword evidence="6" id="KW-1185">Reference proteome</keyword>
<keyword evidence="2 3" id="KW-0408">Iron</keyword>
<dbReference type="InterPro" id="IPR050231">
    <property type="entry name" value="Iron_ascorbate_oxido_reductase"/>
</dbReference>
<evidence type="ECO:0000313" key="5">
    <source>
        <dbReference type="EMBL" id="OAY28557.1"/>
    </source>
</evidence>
<evidence type="ECO:0000259" key="4">
    <source>
        <dbReference type="PROSITE" id="PS51471"/>
    </source>
</evidence>
<feature type="domain" description="Fe2OG dioxygenase" evidence="4">
    <location>
        <begin position="185"/>
        <end position="286"/>
    </location>
</feature>
<evidence type="ECO:0000256" key="3">
    <source>
        <dbReference type="RuleBase" id="RU003682"/>
    </source>
</evidence>
<name>A0A2C9UE40_MANES</name>
<gene>
    <name evidence="5" type="ORF">MANES_15G076100v8</name>
</gene>
<dbReference type="PROSITE" id="PS51471">
    <property type="entry name" value="FE2OG_OXY"/>
    <property type="match status" value="1"/>
</dbReference>
<protein>
    <recommendedName>
        <fullName evidence="4">Fe2OG dioxygenase domain-containing protein</fullName>
    </recommendedName>
</protein>
<dbReference type="STRING" id="3983.A0A2C9UE40"/>
<dbReference type="InterPro" id="IPR005123">
    <property type="entry name" value="Oxoglu/Fe-dep_dioxygenase_dom"/>
</dbReference>
<dbReference type="Gene3D" id="2.60.120.330">
    <property type="entry name" value="B-lactam Antibiotic, Isopenicillin N Synthase, Chain"/>
    <property type="match status" value="1"/>
</dbReference>
<dbReference type="InterPro" id="IPR027443">
    <property type="entry name" value="IPNS-like_sf"/>
</dbReference>
<proteinExistence type="inferred from homology"/>
<dbReference type="GO" id="GO:0016706">
    <property type="term" value="F:2-oxoglutarate-dependent dioxygenase activity"/>
    <property type="evidence" value="ECO:0000318"/>
    <property type="project" value="GO_Central"/>
</dbReference>
<sequence>MSIDPPFQEACNALFKGSLVRAKDEKLVRVEECELPLIDMNCLTLGHKDREKCMKQMAQAASEWGFFQVVNHGISQGVLQSLICEQIKVFHEPLSKKTKENFLNLPSNSYRWGNPDATCLRQFSWSEALHISLADISRMDGYKTTLRSTIEAFAGTAATLSQNLAEILAQNLGVKSNYFRQYCAPYTSYLRMNRYPPCPFSSDQVYGLMPHTDSDFLTILYQDQIGGLQLKKHGRWLAVIPNPQSLIINIGDLFQVFSNNVYKSMEHRVLAPQRVERFSVAFFYCPSYDAVIQSYGKPTMYRKFSFREYKQQIQKDVQATGDKVGVSRFLL</sequence>
<evidence type="ECO:0000256" key="2">
    <source>
        <dbReference type="ARBA" id="ARBA00023004"/>
    </source>
</evidence>
<comment type="caution">
    <text evidence="5">The sequence shown here is derived from an EMBL/GenBank/DDBJ whole genome shotgun (WGS) entry which is preliminary data.</text>
</comment>
<dbReference type="Pfam" id="PF03171">
    <property type="entry name" value="2OG-FeII_Oxy"/>
    <property type="match status" value="1"/>
</dbReference>
<organism evidence="5 6">
    <name type="scientific">Manihot esculenta</name>
    <name type="common">Cassava</name>
    <name type="synonym">Jatropha manihot</name>
    <dbReference type="NCBI Taxonomy" id="3983"/>
    <lineage>
        <taxon>Eukaryota</taxon>
        <taxon>Viridiplantae</taxon>
        <taxon>Streptophyta</taxon>
        <taxon>Embryophyta</taxon>
        <taxon>Tracheophyta</taxon>
        <taxon>Spermatophyta</taxon>
        <taxon>Magnoliopsida</taxon>
        <taxon>eudicotyledons</taxon>
        <taxon>Gunneridae</taxon>
        <taxon>Pentapetalae</taxon>
        <taxon>rosids</taxon>
        <taxon>fabids</taxon>
        <taxon>Malpighiales</taxon>
        <taxon>Euphorbiaceae</taxon>
        <taxon>Crotonoideae</taxon>
        <taxon>Manihoteae</taxon>
        <taxon>Manihot</taxon>
    </lineage>
</organism>
<accession>A0A2C9UE40</accession>
<dbReference type="EMBL" id="CM004401">
    <property type="protein sequence ID" value="OAY28557.1"/>
    <property type="molecule type" value="Genomic_DNA"/>
</dbReference>
<dbReference type="Proteomes" id="UP000091857">
    <property type="component" value="Chromosome 15"/>
</dbReference>
<keyword evidence="1 3" id="KW-0479">Metal-binding</keyword>
<dbReference type="Gramene" id="Manes.15G076100.1.v8.1">
    <property type="protein sequence ID" value="Manes.15G076100.1.v8.1.CDS"/>
    <property type="gene ID" value="Manes.15G076100.v8.1"/>
</dbReference>
<dbReference type="GO" id="GO:0046872">
    <property type="term" value="F:metal ion binding"/>
    <property type="evidence" value="ECO:0007669"/>
    <property type="project" value="UniProtKB-KW"/>
</dbReference>
<comment type="similarity">
    <text evidence="3">Belongs to the iron/ascorbate-dependent oxidoreductase family.</text>
</comment>
<reference evidence="6" key="1">
    <citation type="journal article" date="2016" name="Nat. Biotechnol.">
        <title>Sequencing wild and cultivated cassava and related species reveals extensive interspecific hybridization and genetic diversity.</title>
        <authorList>
            <person name="Bredeson J.V."/>
            <person name="Lyons J.B."/>
            <person name="Prochnik S.E."/>
            <person name="Wu G.A."/>
            <person name="Ha C.M."/>
            <person name="Edsinger-Gonzales E."/>
            <person name="Grimwood J."/>
            <person name="Schmutz J."/>
            <person name="Rabbi I.Y."/>
            <person name="Egesi C."/>
            <person name="Nauluvula P."/>
            <person name="Lebot V."/>
            <person name="Ndunguru J."/>
            <person name="Mkamilo G."/>
            <person name="Bart R.S."/>
            <person name="Setter T.L."/>
            <person name="Gleadow R.M."/>
            <person name="Kulakow P."/>
            <person name="Ferguson M.E."/>
            <person name="Rounsley S."/>
            <person name="Rokhsar D.S."/>
        </authorList>
    </citation>
    <scope>NUCLEOTIDE SEQUENCE [LARGE SCALE GENOMIC DNA]</scope>
    <source>
        <strain evidence="6">cv. AM560-2</strain>
    </source>
</reference>
<evidence type="ECO:0000313" key="6">
    <source>
        <dbReference type="Proteomes" id="UP000091857"/>
    </source>
</evidence>
<dbReference type="SUPFAM" id="SSF51197">
    <property type="entry name" value="Clavaminate synthase-like"/>
    <property type="match status" value="1"/>
</dbReference>